<dbReference type="PANTHER" id="PTHR34222">
    <property type="entry name" value="GAG_PRE-INTEGRS DOMAIN-CONTAINING PROTEIN"/>
    <property type="match status" value="1"/>
</dbReference>
<protein>
    <submittedName>
        <fullName evidence="1">Uncharacterized protein</fullName>
    </submittedName>
</protein>
<accession>A0AAW2RII8</accession>
<comment type="caution">
    <text evidence="1">The sequence shown here is derived from an EMBL/GenBank/DDBJ whole genome shotgun (WGS) entry which is preliminary data.</text>
</comment>
<reference evidence="1" key="1">
    <citation type="submission" date="2020-06" db="EMBL/GenBank/DDBJ databases">
        <authorList>
            <person name="Li T."/>
            <person name="Hu X."/>
            <person name="Zhang T."/>
            <person name="Song X."/>
            <person name="Zhang H."/>
            <person name="Dai N."/>
            <person name="Sheng W."/>
            <person name="Hou X."/>
            <person name="Wei L."/>
        </authorList>
    </citation>
    <scope>NUCLEOTIDE SEQUENCE</scope>
    <source>
        <strain evidence="1">G02</strain>
        <tissue evidence="1">Leaf</tissue>
    </source>
</reference>
<dbReference type="EMBL" id="JACGWJ010000013">
    <property type="protein sequence ID" value="KAL0379286.1"/>
    <property type="molecule type" value="Genomic_DNA"/>
</dbReference>
<dbReference type="PANTHER" id="PTHR34222:SF99">
    <property type="entry name" value="PROTEIN, PUTATIVE-RELATED"/>
    <property type="match status" value="1"/>
</dbReference>
<evidence type="ECO:0000313" key="1">
    <source>
        <dbReference type="EMBL" id="KAL0379286.1"/>
    </source>
</evidence>
<gene>
    <name evidence="1" type="ORF">Sradi_3234100</name>
</gene>
<proteinExistence type="predicted"/>
<dbReference type="AlphaFoldDB" id="A0AAW2RII8"/>
<reference evidence="1" key="2">
    <citation type="journal article" date="2024" name="Plant">
        <title>Genomic evolution and insights into agronomic trait innovations of Sesamum species.</title>
        <authorList>
            <person name="Miao H."/>
            <person name="Wang L."/>
            <person name="Qu L."/>
            <person name="Liu H."/>
            <person name="Sun Y."/>
            <person name="Le M."/>
            <person name="Wang Q."/>
            <person name="Wei S."/>
            <person name="Zheng Y."/>
            <person name="Lin W."/>
            <person name="Duan Y."/>
            <person name="Cao H."/>
            <person name="Xiong S."/>
            <person name="Wang X."/>
            <person name="Wei L."/>
            <person name="Li C."/>
            <person name="Ma Q."/>
            <person name="Ju M."/>
            <person name="Zhao R."/>
            <person name="Li G."/>
            <person name="Mu C."/>
            <person name="Tian Q."/>
            <person name="Mei H."/>
            <person name="Zhang T."/>
            <person name="Gao T."/>
            <person name="Zhang H."/>
        </authorList>
    </citation>
    <scope>NUCLEOTIDE SEQUENCE</scope>
    <source>
        <strain evidence="1">G02</strain>
    </source>
</reference>
<name>A0AAW2RII8_SESRA</name>
<organism evidence="1">
    <name type="scientific">Sesamum radiatum</name>
    <name type="common">Black benniseed</name>
    <dbReference type="NCBI Taxonomy" id="300843"/>
    <lineage>
        <taxon>Eukaryota</taxon>
        <taxon>Viridiplantae</taxon>
        <taxon>Streptophyta</taxon>
        <taxon>Embryophyta</taxon>
        <taxon>Tracheophyta</taxon>
        <taxon>Spermatophyta</taxon>
        <taxon>Magnoliopsida</taxon>
        <taxon>eudicotyledons</taxon>
        <taxon>Gunneridae</taxon>
        <taxon>Pentapetalae</taxon>
        <taxon>asterids</taxon>
        <taxon>lamiids</taxon>
        <taxon>Lamiales</taxon>
        <taxon>Pedaliaceae</taxon>
        <taxon>Sesamum</taxon>
    </lineage>
</organism>
<sequence>MLWDEITCLDPLSACTCAAHTQVVNREASRQLMRFLMGLNSVYEHVRRQILLMEPRPHVQNAFSMVLQVEKELQVQVHSPETNNGVVYQLQHRDLRRDKRSMFCDHCKRDLAEKKRKGAGRGRGFVAAIDAIPDQSNTFQIAPTHNLVISYVLRLGS</sequence>